<reference evidence="1" key="1">
    <citation type="journal article" date="2015" name="Nature">
        <title>Complex archaea that bridge the gap between prokaryotes and eukaryotes.</title>
        <authorList>
            <person name="Spang A."/>
            <person name="Saw J.H."/>
            <person name="Jorgensen S.L."/>
            <person name="Zaremba-Niedzwiedzka K."/>
            <person name="Martijn J."/>
            <person name="Lind A.E."/>
            <person name="van Eijk R."/>
            <person name="Schleper C."/>
            <person name="Guy L."/>
            <person name="Ettema T.J."/>
        </authorList>
    </citation>
    <scope>NUCLEOTIDE SEQUENCE</scope>
</reference>
<gene>
    <name evidence="1" type="ORF">LCGC14_0094920</name>
</gene>
<accession>A0A0F9VEI4</accession>
<protein>
    <submittedName>
        <fullName evidence="1">Uncharacterized protein</fullName>
    </submittedName>
</protein>
<name>A0A0F9VEI4_9ZZZZ</name>
<sequence>MKHLYIILMLAVVVAIPAILPADSDGPTQSPFGRYKIVGRELFRGDPYKFTGSVLLEEKMITVTLNYSNPDRPSATIIGFIEPKLTETLFEELEINGTIRRKFVLKSDAEAAEEDEDIVVKSVGWVKIRKTQDETYELTLHYRFSDEGLRLTGGGKGPKS</sequence>
<organism evidence="1">
    <name type="scientific">marine sediment metagenome</name>
    <dbReference type="NCBI Taxonomy" id="412755"/>
    <lineage>
        <taxon>unclassified sequences</taxon>
        <taxon>metagenomes</taxon>
        <taxon>ecological metagenomes</taxon>
    </lineage>
</organism>
<proteinExistence type="predicted"/>
<evidence type="ECO:0000313" key="1">
    <source>
        <dbReference type="EMBL" id="KKO03566.1"/>
    </source>
</evidence>
<dbReference type="EMBL" id="LAZR01000026">
    <property type="protein sequence ID" value="KKO03566.1"/>
    <property type="molecule type" value="Genomic_DNA"/>
</dbReference>
<comment type="caution">
    <text evidence="1">The sequence shown here is derived from an EMBL/GenBank/DDBJ whole genome shotgun (WGS) entry which is preliminary data.</text>
</comment>
<dbReference type="AlphaFoldDB" id="A0A0F9VEI4"/>